<dbReference type="EMBL" id="KI894007">
    <property type="protein sequence ID" value="OCF53101.1"/>
    <property type="molecule type" value="Genomic_DNA"/>
</dbReference>
<feature type="compositionally biased region" description="Low complexity" evidence="1">
    <location>
        <begin position="269"/>
        <end position="283"/>
    </location>
</feature>
<dbReference type="OrthoDB" id="2597028at2759"/>
<feature type="compositionally biased region" description="Polar residues" evidence="1">
    <location>
        <begin position="306"/>
        <end position="315"/>
    </location>
</feature>
<feature type="compositionally biased region" description="Low complexity" evidence="1">
    <location>
        <begin position="224"/>
        <end position="237"/>
    </location>
</feature>
<evidence type="ECO:0000256" key="1">
    <source>
        <dbReference type="SAM" id="MobiDB-lite"/>
    </source>
</evidence>
<feature type="compositionally biased region" description="Low complexity" evidence="1">
    <location>
        <begin position="378"/>
        <end position="395"/>
    </location>
</feature>
<dbReference type="GeneID" id="30168771"/>
<dbReference type="RefSeq" id="XP_019014320.1">
    <property type="nucleotide sequence ID" value="XM_019152182.1"/>
</dbReference>
<sequence length="630" mass="66992">MSRPLPVERSQGSVSALVARFQTAANRDVEATARENRRASLQSSSSRRTSSNLGGSGIGISSSSSNTPQINTANLPNSSEKETQNENSKQDEKKDKSVEAKEQGVVGKSLDMAESVENKFENLIIGDEKRDASLVNNEGSDSPSRPPKSPKRVSSSNVMSTLPIPDAPKDVQIEPSVKNKLGSEKQVESSKSNINGKEKDVTTPTKSTPSKTQNLPPTAPAIYKPSPMKPTTTTMPVNPKPRTRLSSGPSSTPSRSRTSLDHQTPPTSPASTKTPSSTTSTKPLVSGPTSTPKPLVPTHTGPARRPTSSAQSHGTPSPLKPQLTGTPNKPTASSLAKARIPSGSLNTPSSDTNSTKRESLSLGKNTGAKARSSIGRDSLSPSPGPNSSGPKSTGSRLLQGTAASRAKAAGVQHNNSPATSPSTTKTLPKTPTTISSSNKSQVSSSQSRTQSSQARIKTPSSTSTSRVRSKSQNQPNENETPSKDNILKTPAVGKSPIGRIGLAAANLKRPENLTTKNENKTKKQDEITDKKSKEELQELTDPLKSLDGRDKQISDIVERPKTPSPEENGQDVEKVTSETNDVSGLERNIKKMDVQTQEANGYQDEVEKQKEEKAIMETGEESLEEIPDIE</sequence>
<feature type="compositionally biased region" description="Low complexity" evidence="1">
    <location>
        <begin position="244"/>
        <end position="257"/>
    </location>
</feature>
<feature type="compositionally biased region" description="Polar residues" evidence="1">
    <location>
        <begin position="67"/>
        <end position="78"/>
    </location>
</feature>
<proteinExistence type="predicted"/>
<evidence type="ECO:0000313" key="2">
    <source>
        <dbReference type="EMBL" id="OCF53101.1"/>
    </source>
</evidence>
<feature type="compositionally biased region" description="Basic and acidic residues" evidence="1">
    <location>
        <begin position="79"/>
        <end position="102"/>
    </location>
</feature>
<protein>
    <submittedName>
        <fullName evidence="2">Uncharacterized protein</fullName>
    </submittedName>
</protein>
<reference evidence="3" key="2">
    <citation type="submission" date="2013-07" db="EMBL/GenBank/DDBJ databases">
        <authorList>
            <consortium name="The Broad Institute Genome Sequencing Platform"/>
            <person name="Cuomo C."/>
            <person name="Litvintseva A."/>
            <person name="Chen Y."/>
            <person name="Heitman J."/>
            <person name="Sun S."/>
            <person name="Springer D."/>
            <person name="Dromer F."/>
            <person name="Young S.K."/>
            <person name="Zeng Q."/>
            <person name="Gargeya S."/>
            <person name="Fitzgerald M."/>
            <person name="Abouelleil A."/>
            <person name="Alvarado L."/>
            <person name="Berlin A.M."/>
            <person name="Chapman S.B."/>
            <person name="Dewar J."/>
            <person name="Goldberg J."/>
            <person name="Griggs A."/>
            <person name="Gujja S."/>
            <person name="Hansen M."/>
            <person name="Howarth C."/>
            <person name="Imamovic A."/>
            <person name="Larimer J."/>
            <person name="McCowan C."/>
            <person name="Murphy C."/>
            <person name="Pearson M."/>
            <person name="Priest M."/>
            <person name="Roberts A."/>
            <person name="Saif S."/>
            <person name="Shea T."/>
            <person name="Sykes S."/>
            <person name="Wortman J."/>
            <person name="Nusbaum C."/>
            <person name="Birren B."/>
        </authorList>
    </citation>
    <scope>NUCLEOTIDE SEQUENCE</scope>
    <source>
        <strain evidence="3">CBS 10737</strain>
    </source>
</reference>
<feature type="compositionally biased region" description="Basic and acidic residues" evidence="1">
    <location>
        <begin position="116"/>
        <end position="132"/>
    </location>
</feature>
<gene>
    <name evidence="2" type="ORF">I206_00402</name>
    <name evidence="3" type="ORF">I206_100924</name>
</gene>
<reference evidence="3" key="4">
    <citation type="submission" date="2024-02" db="EMBL/GenBank/DDBJ databases">
        <title>Comparative genomics of Cryptococcus and Kwoniella reveals pathogenesis evolution and contrasting modes of karyotype evolution via chromosome fusion or intercentromeric recombination.</title>
        <authorList>
            <person name="Coelho M.A."/>
            <person name="David-Palma M."/>
            <person name="Shea T."/>
            <person name="Bowers K."/>
            <person name="McGinley-Smith S."/>
            <person name="Mohammad A.W."/>
            <person name="Gnirke A."/>
            <person name="Yurkov A.M."/>
            <person name="Nowrousian M."/>
            <person name="Sun S."/>
            <person name="Cuomo C.A."/>
            <person name="Heitman J."/>
        </authorList>
    </citation>
    <scope>NUCLEOTIDE SEQUENCE</scope>
    <source>
        <strain evidence="3">CBS 10737</strain>
    </source>
</reference>
<feature type="compositionally biased region" description="Polar residues" evidence="1">
    <location>
        <begin position="343"/>
        <end position="353"/>
    </location>
</feature>
<feature type="compositionally biased region" description="Basic and acidic residues" evidence="1">
    <location>
        <begin position="517"/>
        <end position="536"/>
    </location>
</feature>
<evidence type="ECO:0000313" key="4">
    <source>
        <dbReference type="Proteomes" id="UP000094020"/>
    </source>
</evidence>
<dbReference type="EMBL" id="CP144519">
    <property type="protein sequence ID" value="WWC67017.1"/>
    <property type="molecule type" value="Genomic_DNA"/>
</dbReference>
<feature type="compositionally biased region" description="Low complexity" evidence="1">
    <location>
        <begin position="39"/>
        <end position="66"/>
    </location>
</feature>
<feature type="compositionally biased region" description="Basic and acidic residues" evidence="1">
    <location>
        <begin position="27"/>
        <end position="38"/>
    </location>
</feature>
<feature type="region of interest" description="Disordered" evidence="1">
    <location>
        <begin position="24"/>
        <end position="588"/>
    </location>
</feature>
<dbReference type="Proteomes" id="UP000094020">
    <property type="component" value="Chromosome 1"/>
</dbReference>
<feature type="compositionally biased region" description="Polar residues" evidence="1">
    <location>
        <begin position="323"/>
        <end position="334"/>
    </location>
</feature>
<feature type="compositionally biased region" description="Low complexity" evidence="1">
    <location>
        <begin position="416"/>
        <end position="466"/>
    </location>
</feature>
<evidence type="ECO:0000313" key="3">
    <source>
        <dbReference type="EMBL" id="WWC67017.1"/>
    </source>
</evidence>
<reference evidence="2" key="3">
    <citation type="submission" date="2016-07" db="EMBL/GenBank/DDBJ databases">
        <title>Evolution of pathogenesis and genome organization in the Tremellales.</title>
        <authorList>
            <person name="Cuomo C."/>
            <person name="Litvintseva A."/>
            <person name="Heitman J."/>
            <person name="Chen Y."/>
            <person name="Sun S."/>
            <person name="Springer D."/>
            <person name="Dromer F."/>
            <person name="Young S."/>
            <person name="Zeng Q."/>
            <person name="Chapman S."/>
            <person name="Gujja S."/>
            <person name="Saif S."/>
            <person name="Birren B."/>
        </authorList>
    </citation>
    <scope>NUCLEOTIDE SEQUENCE</scope>
    <source>
        <strain evidence="2">CBS 10737</strain>
    </source>
</reference>
<keyword evidence="4" id="KW-1185">Reference proteome</keyword>
<name>A0A1B9ICI2_9TREE</name>
<reference evidence="2" key="1">
    <citation type="submission" date="2013-07" db="EMBL/GenBank/DDBJ databases">
        <title>The Genome Sequence of Cryptococcus pinus CBS10737.</title>
        <authorList>
            <consortium name="The Broad Institute Genome Sequencing Platform"/>
            <person name="Cuomo C."/>
            <person name="Litvintseva A."/>
            <person name="Chen Y."/>
            <person name="Heitman J."/>
            <person name="Sun S."/>
            <person name="Springer D."/>
            <person name="Dromer F."/>
            <person name="Young S.K."/>
            <person name="Zeng Q."/>
            <person name="Gargeya S."/>
            <person name="Fitzgerald M."/>
            <person name="Abouelleil A."/>
            <person name="Alvarado L."/>
            <person name="Berlin A.M."/>
            <person name="Chapman S.B."/>
            <person name="Dewar J."/>
            <person name="Goldberg J."/>
            <person name="Griggs A."/>
            <person name="Gujja S."/>
            <person name="Hansen M."/>
            <person name="Howarth C."/>
            <person name="Imamovic A."/>
            <person name="Larimer J."/>
            <person name="McCowan C."/>
            <person name="Murphy C."/>
            <person name="Pearson M."/>
            <person name="Priest M."/>
            <person name="Roberts A."/>
            <person name="Saif S."/>
            <person name="Shea T."/>
            <person name="Sykes S."/>
            <person name="Wortman J."/>
            <person name="Nusbaum C."/>
            <person name="Birren B."/>
        </authorList>
    </citation>
    <scope>NUCLEOTIDE SEQUENCE [LARGE SCALE GENOMIC DNA]</scope>
    <source>
        <strain evidence="2">CBS 10737</strain>
    </source>
</reference>
<organism evidence="2">
    <name type="scientific">Kwoniella pini CBS 10737</name>
    <dbReference type="NCBI Taxonomy" id="1296096"/>
    <lineage>
        <taxon>Eukaryota</taxon>
        <taxon>Fungi</taxon>
        <taxon>Dikarya</taxon>
        <taxon>Basidiomycota</taxon>
        <taxon>Agaricomycotina</taxon>
        <taxon>Tremellomycetes</taxon>
        <taxon>Tremellales</taxon>
        <taxon>Cryptococcaceae</taxon>
        <taxon>Kwoniella</taxon>
    </lineage>
</organism>
<feature type="compositionally biased region" description="Low complexity" evidence="1">
    <location>
        <begin position="202"/>
        <end position="212"/>
    </location>
</feature>
<feature type="compositionally biased region" description="Basic and acidic residues" evidence="1">
    <location>
        <begin position="544"/>
        <end position="561"/>
    </location>
</feature>
<dbReference type="KEGG" id="kpin:30168771"/>
<accession>A0A1B9ICI2</accession>
<dbReference type="STRING" id="1296096.A0A1B9ICI2"/>
<dbReference type="AlphaFoldDB" id="A0A1B9ICI2"/>